<dbReference type="Pfam" id="PF18903">
    <property type="entry name" value="DUF5659"/>
    <property type="match status" value="1"/>
</dbReference>
<proteinExistence type="predicted"/>
<sequence>MEERKMDREIKIVNRGKVAYLYCNSKFEDRIEKITRNGQEMYAFVYVLDEEIQDLLNEYDRNTELKRYNSAFKHVALAVKKCRAQE</sequence>
<accession>A0A1S9I9C5</accession>
<dbReference type="AlphaFoldDB" id="A0A1S9I9C5"/>
<gene>
    <name evidence="2" type="ORF">BS638_06440</name>
</gene>
<name>A0A1S9I9C5_9CLOT</name>
<dbReference type="EMBL" id="MRAE01000012">
    <property type="protein sequence ID" value="OOO66822.1"/>
    <property type="molecule type" value="Genomic_DNA"/>
</dbReference>
<reference evidence="2 3" key="1">
    <citation type="submission" date="2016-12" db="EMBL/GenBank/DDBJ databases">
        <title>Clostridium tepidum sp. nov., a close relative of Clostridium sporogenes and Clostridium botulinum Group I.</title>
        <authorList>
            <person name="Dobritsa A.P."/>
            <person name="Kutumbaka K.K."/>
            <person name="Werner K."/>
            <person name="Wiedmann M."/>
            <person name="Asmus A."/>
            <person name="Samadpour M."/>
        </authorList>
    </citation>
    <scope>NUCLEOTIDE SEQUENCE [LARGE SCALE GENOMIC DNA]</scope>
    <source>
        <strain evidence="2 3">IEH 97212</strain>
    </source>
</reference>
<dbReference type="Proteomes" id="UP000190256">
    <property type="component" value="Unassembled WGS sequence"/>
</dbReference>
<evidence type="ECO:0000259" key="1">
    <source>
        <dbReference type="Pfam" id="PF18903"/>
    </source>
</evidence>
<protein>
    <recommendedName>
        <fullName evidence="1">DUF5659 domain-containing protein</fullName>
    </recommendedName>
</protein>
<organism evidence="2 3">
    <name type="scientific">Clostridium tepidum</name>
    <dbReference type="NCBI Taxonomy" id="1962263"/>
    <lineage>
        <taxon>Bacteria</taxon>
        <taxon>Bacillati</taxon>
        <taxon>Bacillota</taxon>
        <taxon>Clostridia</taxon>
        <taxon>Eubacteriales</taxon>
        <taxon>Clostridiaceae</taxon>
        <taxon>Clostridium</taxon>
    </lineage>
</organism>
<feature type="domain" description="DUF5659" evidence="1">
    <location>
        <begin position="8"/>
        <end position="75"/>
    </location>
</feature>
<comment type="caution">
    <text evidence="2">The sequence shown here is derived from an EMBL/GenBank/DDBJ whole genome shotgun (WGS) entry which is preliminary data.</text>
</comment>
<dbReference type="InterPro" id="IPR043718">
    <property type="entry name" value="DUF5659"/>
</dbReference>
<evidence type="ECO:0000313" key="2">
    <source>
        <dbReference type="EMBL" id="OOO66822.1"/>
    </source>
</evidence>
<evidence type="ECO:0000313" key="3">
    <source>
        <dbReference type="Proteomes" id="UP000190256"/>
    </source>
</evidence>
<dbReference type="OrthoDB" id="1929341at2"/>